<dbReference type="EMBL" id="KZ996226">
    <property type="protein sequence ID" value="RKO89208.1"/>
    <property type="molecule type" value="Genomic_DNA"/>
</dbReference>
<dbReference type="Gene3D" id="3.30.50.10">
    <property type="entry name" value="Erythroid Transcription Factor GATA-1, subunit A"/>
    <property type="match status" value="1"/>
</dbReference>
<evidence type="ECO:0000256" key="5">
    <source>
        <dbReference type="ARBA" id="ARBA00023163"/>
    </source>
</evidence>
<feature type="region of interest" description="Disordered" evidence="7">
    <location>
        <begin position="1133"/>
        <end position="1308"/>
    </location>
</feature>
<evidence type="ECO:0000256" key="3">
    <source>
        <dbReference type="ARBA" id="ARBA00022833"/>
    </source>
</evidence>
<dbReference type="GO" id="GO:0006355">
    <property type="term" value="P:regulation of DNA-templated transcription"/>
    <property type="evidence" value="ECO:0007669"/>
    <property type="project" value="InterPro"/>
</dbReference>
<feature type="region of interest" description="Disordered" evidence="7">
    <location>
        <begin position="124"/>
        <end position="159"/>
    </location>
</feature>
<feature type="compositionally biased region" description="Pro residues" evidence="7">
    <location>
        <begin position="1261"/>
        <end position="1282"/>
    </location>
</feature>
<keyword evidence="4" id="KW-0805">Transcription regulation</keyword>
<dbReference type="PROSITE" id="PS50114">
    <property type="entry name" value="GATA_ZN_FINGER_2"/>
    <property type="match status" value="1"/>
</dbReference>
<feature type="compositionally biased region" description="Pro residues" evidence="7">
    <location>
        <begin position="754"/>
        <end position="784"/>
    </location>
</feature>
<feature type="compositionally biased region" description="Polar residues" evidence="7">
    <location>
        <begin position="849"/>
        <end position="859"/>
    </location>
</feature>
<feature type="compositionally biased region" description="Low complexity" evidence="7">
    <location>
        <begin position="732"/>
        <end position="753"/>
    </location>
</feature>
<feature type="region of interest" description="Disordered" evidence="7">
    <location>
        <begin position="1"/>
        <end position="54"/>
    </location>
</feature>
<name>A0A4P9WDB3_9FUNG</name>
<evidence type="ECO:0000313" key="9">
    <source>
        <dbReference type="EMBL" id="RKO89208.1"/>
    </source>
</evidence>
<feature type="region of interest" description="Disordered" evidence="7">
    <location>
        <begin position="435"/>
        <end position="484"/>
    </location>
</feature>
<feature type="compositionally biased region" description="Low complexity" evidence="7">
    <location>
        <begin position="643"/>
        <end position="657"/>
    </location>
</feature>
<feature type="compositionally biased region" description="Acidic residues" evidence="7">
    <location>
        <begin position="1145"/>
        <end position="1163"/>
    </location>
</feature>
<dbReference type="Proteomes" id="UP000269721">
    <property type="component" value="Unassembled WGS sequence"/>
</dbReference>
<feature type="compositionally biased region" description="Low complexity" evidence="7">
    <location>
        <begin position="1239"/>
        <end position="1260"/>
    </location>
</feature>
<dbReference type="GO" id="GO:0008270">
    <property type="term" value="F:zinc ion binding"/>
    <property type="evidence" value="ECO:0007669"/>
    <property type="project" value="UniProtKB-KW"/>
</dbReference>
<feature type="region of interest" description="Disordered" evidence="7">
    <location>
        <begin position="642"/>
        <end position="788"/>
    </location>
</feature>
<feature type="compositionally biased region" description="Polar residues" evidence="7">
    <location>
        <begin position="824"/>
        <end position="833"/>
    </location>
</feature>
<evidence type="ECO:0000259" key="8">
    <source>
        <dbReference type="PROSITE" id="PS50114"/>
    </source>
</evidence>
<feature type="region of interest" description="Disordered" evidence="7">
    <location>
        <begin position="204"/>
        <end position="223"/>
    </location>
</feature>
<dbReference type="OrthoDB" id="2162994at2759"/>
<keyword evidence="1" id="KW-0479">Metal-binding</keyword>
<dbReference type="SUPFAM" id="SSF57716">
    <property type="entry name" value="Glucocorticoid receptor-like (DNA-binding domain)"/>
    <property type="match status" value="1"/>
</dbReference>
<sequence>MTTPLSVLAKRKRGDDRASALATPLGLRASPGTPRPTPGPSDLHKLYDPNNDSPASQLLRALNQSRQNYLTGIFPEVPFSFPLSLPGTAEDGSIVEPVGLADMIIGPHIFGDTAWFRITTPLAPAGARGDEDVEDGEEERHDGDGENGGPGKPDGSLEPAVKTVVGRGVEASLRPVPSPSLASLFPPGPSTQVVTAPPVSVAATSSTPLGASGKTAPSKRSAAHPTQAVPVVVATASLASDVLPVVVSPAVDVGSSEMKGQFTHHSDSAAAVPTAVAGRPAVAPPNIPSASIVVGESDVVAESKSISTTGPAHTSITTSAATLPAASKSAAAPATALSTPTSNGSPASASAFGLVSPPESWSPSHRELPPGTMGYQTISEMARSGAGRPPPPISFSPSMPGARPPPAGAYPAHMYAAGPGGVFFPNYPFPSGPTYQGAPPHPMPTYLPAQNLPPRPLDASAPVHSPPPTSMPTSSTAPSPPASMPSPYGAFQYPWGYLSYPPGPPGSTPPPGGTPHPMNMHLAHMMNLIQAATGGQTSPSGQSPHPHPYSLLHPYGYPYPPLHMYAPPHPTTHAQPLAATSATLPSGPTSSAAPVIAVPAAAISRQSSSAPSSASSSPTKHLHPGPSAAALGALSDLSRILASTGSSEPPSSSTQQSFVPTSSAHALSAATPTRSPHVDWRYPLPPPGAYPGFYPISQAPNGPSNLSSPPPLPTAIAPLSVATPTPTPAPASAPASALAQASAQAPAAAATPPAAAPALPPAPAPAPAPPPALALRPDPAPALPLAPATATATAPDLAKASAPTSAFAPAPALSPAPAPVPNELPTSDSNAHSSLPPKPKSRLKIKSTDAFTSSASTPTRPKDAQGRKTSIAKREREKTEEDDVKPARPKPVPKRKPMIAFEFREVPGVRYQFPKDSFMEATGSGPLFKILVATYLPPYVGGTRPPQQGVLIEIRNATAPLVATIKDGTVDRWQARRNFGAKVRVGLGMKKPPRPGITEEDYLKPYVEAYVKYEVASISDRCISRVPLNQPAPPRPPRKSLVKMTIEEQAAADASMVSPAPATEVPADSAPATDVEEVQTGVAADIEPAEASVETAAAELNSGPAEPVLPVGAKRTADEAGLDGGGPAVVKAARVDEQVNVGEKNDDEGPAEPEDDGGEEEMLVVDVVADGYADGAPPSLEDEPVAGRGSDGEDTTGKKTLSSVSPPPSTAPIESSEPAAKTTAAQRSRTATPTPPIDTTPAPRRGPTRATRFSARATPAASPPPPPPPPPPRSIPAAPPRSTPKLAKQAKQATTTAAATTTTGPPPATVCVNCGAGQTPMWRRGPAGPKTLCNACGVKFMLGKLPEK</sequence>
<dbReference type="GO" id="GO:0043565">
    <property type="term" value="F:sequence-specific DNA binding"/>
    <property type="evidence" value="ECO:0007669"/>
    <property type="project" value="InterPro"/>
</dbReference>
<evidence type="ECO:0000256" key="1">
    <source>
        <dbReference type="ARBA" id="ARBA00022723"/>
    </source>
</evidence>
<feature type="region of interest" description="Disordered" evidence="7">
    <location>
        <begin position="607"/>
        <end position="629"/>
    </location>
</feature>
<gene>
    <name evidence="9" type="ORF">BDK51DRAFT_51343</name>
</gene>
<dbReference type="PANTHER" id="PTHR47172:SF24">
    <property type="entry name" value="GATA ZINC FINGER DOMAIN-CONTAINING PROTEIN 14-RELATED"/>
    <property type="match status" value="1"/>
</dbReference>
<accession>A0A4P9WDB3</accession>
<evidence type="ECO:0000256" key="2">
    <source>
        <dbReference type="ARBA" id="ARBA00022771"/>
    </source>
</evidence>
<feature type="compositionally biased region" description="Polar residues" evidence="7">
    <location>
        <begin position="658"/>
        <end position="674"/>
    </location>
</feature>
<feature type="compositionally biased region" description="Pro residues" evidence="7">
    <location>
        <begin position="439"/>
        <end position="456"/>
    </location>
</feature>
<feature type="compositionally biased region" description="Low complexity" evidence="7">
    <location>
        <begin position="1283"/>
        <end position="1303"/>
    </location>
</feature>
<dbReference type="InterPro" id="IPR013088">
    <property type="entry name" value="Znf_NHR/GATA"/>
</dbReference>
<feature type="domain" description="GATA-type" evidence="8">
    <location>
        <begin position="1305"/>
        <end position="1348"/>
    </location>
</feature>
<evidence type="ECO:0000256" key="7">
    <source>
        <dbReference type="SAM" id="MobiDB-lite"/>
    </source>
</evidence>
<feature type="region of interest" description="Disordered" evidence="7">
    <location>
        <begin position="807"/>
        <end position="893"/>
    </location>
</feature>
<feature type="compositionally biased region" description="Basic and acidic residues" evidence="7">
    <location>
        <begin position="860"/>
        <end position="879"/>
    </location>
</feature>
<feature type="region of interest" description="Disordered" evidence="7">
    <location>
        <begin position="1050"/>
        <end position="1074"/>
    </location>
</feature>
<feature type="compositionally biased region" description="Low complexity" evidence="7">
    <location>
        <begin position="1164"/>
        <end position="1176"/>
    </location>
</feature>
<proteinExistence type="predicted"/>
<dbReference type="Pfam" id="PF00320">
    <property type="entry name" value="GATA"/>
    <property type="match status" value="1"/>
</dbReference>
<keyword evidence="3" id="KW-0862">Zinc</keyword>
<reference evidence="9" key="1">
    <citation type="submission" date="2018-06" db="EMBL/GenBank/DDBJ databases">
        <title>Leveraging single-cell genomics to expand the Fungal Tree of Life.</title>
        <authorList>
            <consortium name="DOE Joint Genome Institute"/>
            <person name="Ahrendt S.R."/>
            <person name="Quandt C.A."/>
            <person name="Ciobanu D."/>
            <person name="Clum A."/>
            <person name="Salamov A."/>
            <person name="Andreopoulos B."/>
            <person name="Cheng J.-F."/>
            <person name="Woyke T."/>
            <person name="Pelin A."/>
            <person name="Henrissat B."/>
            <person name="Reynolds N."/>
            <person name="Benny G.L."/>
            <person name="Smith M.E."/>
            <person name="James T.Y."/>
            <person name="Grigoriev I.V."/>
        </authorList>
    </citation>
    <scope>NUCLEOTIDE SEQUENCE</scope>
    <source>
        <strain evidence="9">Perch Fen</strain>
    </source>
</reference>
<dbReference type="CDD" id="cd00202">
    <property type="entry name" value="ZnF_GATA"/>
    <property type="match status" value="1"/>
</dbReference>
<dbReference type="SMART" id="SM00401">
    <property type="entry name" value="ZnF_GATA"/>
    <property type="match status" value="1"/>
</dbReference>
<dbReference type="PANTHER" id="PTHR47172">
    <property type="entry name" value="OS01G0976800 PROTEIN"/>
    <property type="match status" value="1"/>
</dbReference>
<organism evidence="9 10">
    <name type="scientific">Blyttiomyces helicus</name>
    <dbReference type="NCBI Taxonomy" id="388810"/>
    <lineage>
        <taxon>Eukaryota</taxon>
        <taxon>Fungi</taxon>
        <taxon>Fungi incertae sedis</taxon>
        <taxon>Chytridiomycota</taxon>
        <taxon>Chytridiomycota incertae sedis</taxon>
        <taxon>Chytridiomycetes</taxon>
        <taxon>Chytridiomycetes incertae sedis</taxon>
        <taxon>Blyttiomyces</taxon>
    </lineage>
</organism>
<keyword evidence="5" id="KW-0804">Transcription</keyword>
<evidence type="ECO:0000256" key="6">
    <source>
        <dbReference type="PROSITE-ProRule" id="PRU00094"/>
    </source>
</evidence>
<feature type="compositionally biased region" description="Pro residues" evidence="7">
    <location>
        <begin position="812"/>
        <end position="822"/>
    </location>
</feature>
<dbReference type="PROSITE" id="PS00344">
    <property type="entry name" value="GATA_ZN_FINGER_1"/>
    <property type="match status" value="1"/>
</dbReference>
<evidence type="ECO:0000256" key="4">
    <source>
        <dbReference type="ARBA" id="ARBA00023015"/>
    </source>
</evidence>
<dbReference type="InterPro" id="IPR000679">
    <property type="entry name" value="Znf_GATA"/>
</dbReference>
<evidence type="ECO:0000313" key="10">
    <source>
        <dbReference type="Proteomes" id="UP000269721"/>
    </source>
</evidence>
<keyword evidence="2 6" id="KW-0863">Zinc-finger</keyword>
<protein>
    <recommendedName>
        <fullName evidence="8">GATA-type domain-containing protein</fullName>
    </recommendedName>
</protein>
<keyword evidence="10" id="KW-1185">Reference proteome</keyword>